<proteinExistence type="predicted"/>
<evidence type="ECO:0000313" key="2">
    <source>
        <dbReference type="Proteomes" id="UP000518752"/>
    </source>
</evidence>
<dbReference type="Proteomes" id="UP000518752">
    <property type="component" value="Unassembled WGS sequence"/>
</dbReference>
<protein>
    <submittedName>
        <fullName evidence="1">Uncharacterized protein</fullName>
    </submittedName>
</protein>
<sequence length="66" mass="7870">MQNLHRRIDSDTIDHDRPGRLKVDFDGSTTKRLSFHVFFVCFERYAAINHLPFLPARPRLQLVFEQ</sequence>
<comment type="caution">
    <text evidence="1">The sequence shown here is derived from an EMBL/GenBank/DDBJ whole genome shotgun (WGS) entry which is preliminary data.</text>
</comment>
<evidence type="ECO:0000313" key="1">
    <source>
        <dbReference type="EMBL" id="KAF5353656.1"/>
    </source>
</evidence>
<name>A0A8H5D6J8_9AGAR</name>
<gene>
    <name evidence="1" type="ORF">D9757_013170</name>
</gene>
<dbReference type="EMBL" id="JAACJN010000267">
    <property type="protein sequence ID" value="KAF5353656.1"/>
    <property type="molecule type" value="Genomic_DNA"/>
</dbReference>
<keyword evidence="2" id="KW-1185">Reference proteome</keyword>
<organism evidence="1 2">
    <name type="scientific">Collybiopsis confluens</name>
    <dbReference type="NCBI Taxonomy" id="2823264"/>
    <lineage>
        <taxon>Eukaryota</taxon>
        <taxon>Fungi</taxon>
        <taxon>Dikarya</taxon>
        <taxon>Basidiomycota</taxon>
        <taxon>Agaricomycotina</taxon>
        <taxon>Agaricomycetes</taxon>
        <taxon>Agaricomycetidae</taxon>
        <taxon>Agaricales</taxon>
        <taxon>Marasmiineae</taxon>
        <taxon>Omphalotaceae</taxon>
        <taxon>Collybiopsis</taxon>
    </lineage>
</organism>
<accession>A0A8H5D6J8</accession>
<reference evidence="1 2" key="1">
    <citation type="journal article" date="2020" name="ISME J.">
        <title>Uncovering the hidden diversity of litter-decomposition mechanisms in mushroom-forming fungi.</title>
        <authorList>
            <person name="Floudas D."/>
            <person name="Bentzer J."/>
            <person name="Ahren D."/>
            <person name="Johansson T."/>
            <person name="Persson P."/>
            <person name="Tunlid A."/>
        </authorList>
    </citation>
    <scope>NUCLEOTIDE SEQUENCE [LARGE SCALE GENOMIC DNA]</scope>
    <source>
        <strain evidence="1 2">CBS 406.79</strain>
    </source>
</reference>
<dbReference type="AlphaFoldDB" id="A0A8H5D6J8"/>